<feature type="region of interest" description="Disordered" evidence="1">
    <location>
        <begin position="192"/>
        <end position="227"/>
    </location>
</feature>
<feature type="compositionally biased region" description="Polar residues" evidence="1">
    <location>
        <begin position="866"/>
        <end position="884"/>
    </location>
</feature>
<feature type="compositionally biased region" description="Basic and acidic residues" evidence="1">
    <location>
        <begin position="129"/>
        <end position="140"/>
    </location>
</feature>
<feature type="compositionally biased region" description="Basic and acidic residues" evidence="1">
    <location>
        <begin position="1055"/>
        <end position="1105"/>
    </location>
</feature>
<organism evidence="2 3">
    <name type="scientific">Besnoitia besnoiti</name>
    <name type="common">Apicomplexan protozoan</name>
    <dbReference type="NCBI Taxonomy" id="94643"/>
    <lineage>
        <taxon>Eukaryota</taxon>
        <taxon>Sar</taxon>
        <taxon>Alveolata</taxon>
        <taxon>Apicomplexa</taxon>
        <taxon>Conoidasida</taxon>
        <taxon>Coccidia</taxon>
        <taxon>Eucoccidiorida</taxon>
        <taxon>Eimeriorina</taxon>
        <taxon>Sarcocystidae</taxon>
        <taxon>Besnoitia</taxon>
    </lineage>
</organism>
<reference evidence="2 3" key="1">
    <citation type="submission" date="2017-09" db="EMBL/GenBank/DDBJ databases">
        <title>Genome sequencing of Besnoitia besnoiti strain Bb-Ger1.</title>
        <authorList>
            <person name="Schares G."/>
            <person name="Venepally P."/>
            <person name="Lorenzi H.A."/>
        </authorList>
    </citation>
    <scope>NUCLEOTIDE SEQUENCE [LARGE SCALE GENOMIC DNA]</scope>
    <source>
        <strain evidence="2 3">Bb-Ger1</strain>
    </source>
</reference>
<dbReference type="GeneID" id="40309767"/>
<keyword evidence="3" id="KW-1185">Reference proteome</keyword>
<dbReference type="Proteomes" id="UP000224006">
    <property type="component" value="Chromosome III"/>
</dbReference>
<feature type="region of interest" description="Disordered" evidence="1">
    <location>
        <begin position="1"/>
        <end position="165"/>
    </location>
</feature>
<evidence type="ECO:0000313" key="3">
    <source>
        <dbReference type="Proteomes" id="UP000224006"/>
    </source>
</evidence>
<gene>
    <name evidence="2" type="ORF">BESB_048370</name>
</gene>
<comment type="caution">
    <text evidence="2">The sequence shown here is derived from an EMBL/GenBank/DDBJ whole genome shotgun (WGS) entry which is preliminary data.</text>
</comment>
<feature type="region of interest" description="Disordered" evidence="1">
    <location>
        <begin position="854"/>
        <end position="886"/>
    </location>
</feature>
<feature type="compositionally biased region" description="Polar residues" evidence="1">
    <location>
        <begin position="822"/>
        <end position="831"/>
    </location>
</feature>
<proteinExistence type="predicted"/>
<feature type="compositionally biased region" description="Polar residues" evidence="1">
    <location>
        <begin position="1"/>
        <end position="28"/>
    </location>
</feature>
<feature type="compositionally biased region" description="Basic and acidic residues" evidence="1">
    <location>
        <begin position="326"/>
        <end position="351"/>
    </location>
</feature>
<dbReference type="KEGG" id="bbes:BESB_048370"/>
<feature type="region of interest" description="Disordered" evidence="1">
    <location>
        <begin position="614"/>
        <end position="655"/>
    </location>
</feature>
<feature type="region of interest" description="Disordered" evidence="1">
    <location>
        <begin position="555"/>
        <end position="587"/>
    </location>
</feature>
<sequence length="1125" mass="119870">MATISTKTASQAPNSDDETFSSSASASTIRPGVGLTVLDNDAPAPEKLLTSGDMHSALTPDREHRGGKSQKADSLLDATTTRYREKSKSPAACAVRRLRKASGATGGEEPIENFPADWEEERAPQASRLAERELGNREAEVGVESYADVVKQDSSSGKDGKNKSTSYYREESWMCSRIPNELIPHLTANDEKAEKRTGTLNEQLGSVSLSENARRRKQGRHSQLRDTQYAASIAEDSHDQNDVGRLRSCYIKVLRREGTSSRGCLGTRGRQKRTVPITADRPPESEGQRGNREEKEETVESRLQVAVDWRGDQSRSLVQGPYFPPGDRETTSPEKKSETDTRDGACLREPEAGQSPIAVAPPAGSPAAWASAPASVSTQKTGDSASNHKSICPTGANNGGGAPEGAFPTSRTHETTQATGMRWQGSACDLTLDGKTTLPPAVNNRAELCSEGKNAPPGVTHKVERSAENVIKSSACDEESASPTNWSPMARTEKLKIGVIEGYGDLMEIPVIHENRNEGGNLVGAAESLEDKALTGAPPGEPAHSPYVLRTEYRTSTADVSGAAGEDTKQRTMQRSSGTPIKTGGEPEKVESAASAAMAILSVVTNSPLRHCDADHDHVHSKDIKGAPAAKLPRKRHSPPPAATQVPPTPTLSATPFQHKREDAMAHQICLMKNDVTCAAVKERPYSRTCRQRVGTIECSTMKLFQSFEVPASPPYENYLHSISVSPDSRSFACVGPEADALTLGNASPPLPLEPSTSFFSTATAEATTAKGSNHNEYAGFFEPEDCSSSTSPALGAGTAPPQNADEGQLTAASSGKLEPPTSCSATTPSRPASLGVESIALGLTEGALASTQTLAAQEPREGCSSAAQSGQDASTTPWVSINSAERKRNRKRCSWAAGVSAETEALVAAPSSEPGCGSPVNKRHVEQAVVEDPLSTPSGSRERQGRCRQGSRAQRSKPLNNDEAHVDLTLTSLLSECAEQDAGKRPLPPLACSSVGGRPRGRVALNAKSTSSLSSDPPANGQQESRKKQRLLVSRKGKTADVAAYEETPQSPRLHAERGGEAEQGTRGRGDTVGEVRSDTGDRDERATLEEYGQDGHGREEQKPARKRSRAAMSWGSKLRLLER</sequence>
<feature type="region of interest" description="Disordered" evidence="1">
    <location>
        <begin position="775"/>
        <end position="832"/>
    </location>
</feature>
<feature type="compositionally biased region" description="Pro residues" evidence="1">
    <location>
        <begin position="639"/>
        <end position="650"/>
    </location>
</feature>
<name>A0A2A9MF94_BESBE</name>
<evidence type="ECO:0000256" key="1">
    <source>
        <dbReference type="SAM" id="MobiDB-lite"/>
    </source>
</evidence>
<dbReference type="RefSeq" id="XP_029220654.1">
    <property type="nucleotide sequence ID" value="XM_029363288.1"/>
</dbReference>
<evidence type="ECO:0000313" key="2">
    <source>
        <dbReference type="EMBL" id="PFH36645.1"/>
    </source>
</evidence>
<feature type="compositionally biased region" description="Polar residues" evidence="1">
    <location>
        <begin position="198"/>
        <end position="211"/>
    </location>
</feature>
<feature type="region of interest" description="Disordered" evidence="1">
    <location>
        <begin position="909"/>
        <end position="965"/>
    </location>
</feature>
<feature type="compositionally biased region" description="Low complexity" evidence="1">
    <location>
        <begin position="355"/>
        <end position="377"/>
    </location>
</feature>
<feature type="region of interest" description="Disordered" evidence="1">
    <location>
        <begin position="260"/>
        <end position="403"/>
    </location>
</feature>
<feature type="compositionally biased region" description="Basic and acidic residues" evidence="1">
    <location>
        <begin position="156"/>
        <end position="165"/>
    </location>
</feature>
<feature type="compositionally biased region" description="Polar residues" evidence="1">
    <location>
        <begin position="1008"/>
        <end position="1024"/>
    </location>
</feature>
<feature type="compositionally biased region" description="Basic and acidic residues" evidence="1">
    <location>
        <begin position="614"/>
        <end position="625"/>
    </location>
</feature>
<protein>
    <submittedName>
        <fullName evidence="2">Uncharacterized protein</fullName>
    </submittedName>
</protein>
<feature type="compositionally biased region" description="Basic and acidic residues" evidence="1">
    <location>
        <begin position="281"/>
        <end position="300"/>
    </location>
</feature>
<feature type="compositionally biased region" description="Basic residues" evidence="1">
    <location>
        <begin position="1028"/>
        <end position="1038"/>
    </location>
</feature>
<feature type="region of interest" description="Disordered" evidence="1">
    <location>
        <begin position="980"/>
        <end position="1125"/>
    </location>
</feature>
<accession>A0A2A9MF94</accession>
<feature type="compositionally biased region" description="Polar residues" evidence="1">
    <location>
        <begin position="378"/>
        <end position="389"/>
    </location>
</feature>
<dbReference type="AlphaFoldDB" id="A0A2A9MF94"/>
<feature type="compositionally biased region" description="Polar residues" evidence="1">
    <location>
        <begin position="571"/>
        <end position="580"/>
    </location>
</feature>
<dbReference type="EMBL" id="NWUJ01000003">
    <property type="protein sequence ID" value="PFH36645.1"/>
    <property type="molecule type" value="Genomic_DNA"/>
</dbReference>
<dbReference type="VEuPathDB" id="ToxoDB:BESB_048370"/>